<organism evidence="10 11">
    <name type="scientific">Actinorhabdospora filicis</name>
    <dbReference type="NCBI Taxonomy" id="1785913"/>
    <lineage>
        <taxon>Bacteria</taxon>
        <taxon>Bacillati</taxon>
        <taxon>Actinomycetota</taxon>
        <taxon>Actinomycetes</taxon>
        <taxon>Micromonosporales</taxon>
        <taxon>Micromonosporaceae</taxon>
        <taxon>Actinorhabdospora</taxon>
    </lineage>
</organism>
<evidence type="ECO:0000313" key="10">
    <source>
        <dbReference type="EMBL" id="GLZ75764.1"/>
    </source>
</evidence>
<gene>
    <name evidence="10" type="primary">lnt</name>
    <name evidence="10" type="ORF">Afil01_05710</name>
</gene>
<evidence type="ECO:0000256" key="6">
    <source>
        <dbReference type="ARBA" id="ARBA00023136"/>
    </source>
</evidence>
<dbReference type="PROSITE" id="PS50263">
    <property type="entry name" value="CN_HYDROLASE"/>
    <property type="match status" value="1"/>
</dbReference>
<dbReference type="SUPFAM" id="SSF56317">
    <property type="entry name" value="Carbon-nitrogen hydrolase"/>
    <property type="match status" value="1"/>
</dbReference>
<dbReference type="EMBL" id="BSTX01000001">
    <property type="protein sequence ID" value="GLZ75764.1"/>
    <property type="molecule type" value="Genomic_DNA"/>
</dbReference>
<protein>
    <submittedName>
        <fullName evidence="10">Apolipoprotein N-acyltransferase</fullName>
    </submittedName>
</protein>
<feature type="transmembrane region" description="Helical" evidence="8">
    <location>
        <begin position="156"/>
        <end position="181"/>
    </location>
</feature>
<evidence type="ECO:0000313" key="11">
    <source>
        <dbReference type="Proteomes" id="UP001165079"/>
    </source>
</evidence>
<evidence type="ECO:0000256" key="8">
    <source>
        <dbReference type="SAM" id="Phobius"/>
    </source>
</evidence>
<dbReference type="Gene3D" id="3.60.110.10">
    <property type="entry name" value="Carbon-nitrogen hydrolase"/>
    <property type="match status" value="1"/>
</dbReference>
<comment type="subcellular location">
    <subcellularLocation>
        <location evidence="1">Cell membrane</location>
        <topology evidence="1">Multi-pass membrane protein</topology>
    </subcellularLocation>
</comment>
<keyword evidence="4 8" id="KW-0812">Transmembrane</keyword>
<keyword evidence="5 8" id="KW-1133">Transmembrane helix</keyword>
<evidence type="ECO:0000256" key="2">
    <source>
        <dbReference type="ARBA" id="ARBA00022475"/>
    </source>
</evidence>
<dbReference type="GO" id="GO:0005886">
    <property type="term" value="C:plasma membrane"/>
    <property type="evidence" value="ECO:0007669"/>
    <property type="project" value="UniProtKB-SubCell"/>
</dbReference>
<keyword evidence="3" id="KW-0808">Transferase</keyword>
<keyword evidence="2" id="KW-1003">Cell membrane</keyword>
<dbReference type="GO" id="GO:0042158">
    <property type="term" value="P:lipoprotein biosynthetic process"/>
    <property type="evidence" value="ECO:0007669"/>
    <property type="project" value="InterPro"/>
</dbReference>
<keyword evidence="7" id="KW-0012">Acyltransferase</keyword>
<dbReference type="InterPro" id="IPR045378">
    <property type="entry name" value="LNT_N"/>
</dbReference>
<dbReference type="Pfam" id="PF20154">
    <property type="entry name" value="LNT_N"/>
    <property type="match status" value="1"/>
</dbReference>
<dbReference type="InterPro" id="IPR036526">
    <property type="entry name" value="C-N_Hydrolase_sf"/>
</dbReference>
<evidence type="ECO:0000259" key="9">
    <source>
        <dbReference type="PROSITE" id="PS50263"/>
    </source>
</evidence>
<reference evidence="10" key="1">
    <citation type="submission" date="2023-03" db="EMBL/GenBank/DDBJ databases">
        <title>Actinorhabdospora filicis NBRC 111898.</title>
        <authorList>
            <person name="Ichikawa N."/>
            <person name="Sato H."/>
            <person name="Tonouchi N."/>
        </authorList>
    </citation>
    <scope>NUCLEOTIDE SEQUENCE</scope>
    <source>
        <strain evidence="10">NBRC 111898</strain>
    </source>
</reference>
<feature type="transmembrane region" description="Helical" evidence="8">
    <location>
        <begin position="454"/>
        <end position="471"/>
    </location>
</feature>
<feature type="transmembrane region" description="Helical" evidence="8">
    <location>
        <begin position="188"/>
        <end position="210"/>
    </location>
</feature>
<name>A0A9W6SEJ8_9ACTN</name>
<dbReference type="Proteomes" id="UP001165079">
    <property type="component" value="Unassembled WGS sequence"/>
</dbReference>
<dbReference type="PANTHER" id="PTHR38686">
    <property type="entry name" value="APOLIPOPROTEIN N-ACYLTRANSFERASE"/>
    <property type="match status" value="1"/>
</dbReference>
<feature type="transmembrane region" description="Helical" evidence="8">
    <location>
        <begin position="82"/>
        <end position="105"/>
    </location>
</feature>
<evidence type="ECO:0000256" key="3">
    <source>
        <dbReference type="ARBA" id="ARBA00022679"/>
    </source>
</evidence>
<dbReference type="InterPro" id="IPR003010">
    <property type="entry name" value="C-N_Hydrolase"/>
</dbReference>
<sequence>MESALSRPARYGAAALAAAASGVLWAFGTGLHPVPYLTWLAVLPVLLAATRVPAPLAALAAGLGYLGGAAPMWHYYTVDILVPVPLAAGLLIVPAIVLALAVWLFRTLALRGRLIAAALSVPAIWVSLEYLVRLFAPHGAYWSLAYTQADLLPVVQTASVAGVWGVSFLLLAVPSAVAAALVPGRRYLAPAVLAALLLVLPLGLGALRLVTSDEPRGPKVASVALPGPHIEDDYDGPQGVQGVAGYLGALPGLAAAGAEIAVFPEKLFLVPEADAPGFLARWGAAAKDNRIGVVVGVHLGERGVVSNAAVYFPADGGEPVIYRKHHMIPGLEVDVAPGEGTELTPGDALAGFGSYALIICKDLDFPDLVARDRDTGAGVLLAPALDFDDDSWLHDRMAVFRGVEQGMSLVRTAELGEALVSDPYGEVWETDGTPLVRPVSVEPLWTVYSVLGDWFAWTALALSGLAVASLFRRS</sequence>
<accession>A0A9W6SEJ8</accession>
<feature type="transmembrane region" description="Helical" evidence="8">
    <location>
        <begin position="114"/>
        <end position="136"/>
    </location>
</feature>
<evidence type="ECO:0000256" key="5">
    <source>
        <dbReference type="ARBA" id="ARBA00022989"/>
    </source>
</evidence>
<keyword evidence="6 8" id="KW-0472">Membrane</keyword>
<comment type="caution">
    <text evidence="10">The sequence shown here is derived from an EMBL/GenBank/DDBJ whole genome shotgun (WGS) entry which is preliminary data.</text>
</comment>
<dbReference type="RefSeq" id="WP_285660991.1">
    <property type="nucleotide sequence ID" value="NZ_BSTX01000001.1"/>
</dbReference>
<keyword evidence="11" id="KW-1185">Reference proteome</keyword>
<dbReference type="Pfam" id="PF00795">
    <property type="entry name" value="CN_hydrolase"/>
    <property type="match status" value="1"/>
</dbReference>
<feature type="domain" description="CN hydrolase" evidence="9">
    <location>
        <begin position="221"/>
        <end position="454"/>
    </location>
</feature>
<evidence type="ECO:0000256" key="1">
    <source>
        <dbReference type="ARBA" id="ARBA00004651"/>
    </source>
</evidence>
<proteinExistence type="predicted"/>
<feature type="transmembrane region" description="Helical" evidence="8">
    <location>
        <begin position="9"/>
        <end position="27"/>
    </location>
</feature>
<dbReference type="PANTHER" id="PTHR38686:SF1">
    <property type="entry name" value="APOLIPOPROTEIN N-ACYLTRANSFERASE"/>
    <property type="match status" value="1"/>
</dbReference>
<dbReference type="AlphaFoldDB" id="A0A9W6SEJ8"/>
<evidence type="ECO:0000256" key="7">
    <source>
        <dbReference type="ARBA" id="ARBA00023315"/>
    </source>
</evidence>
<dbReference type="InterPro" id="IPR004563">
    <property type="entry name" value="Apolipo_AcylTrfase"/>
</dbReference>
<dbReference type="GO" id="GO:0016410">
    <property type="term" value="F:N-acyltransferase activity"/>
    <property type="evidence" value="ECO:0007669"/>
    <property type="project" value="InterPro"/>
</dbReference>
<evidence type="ECO:0000256" key="4">
    <source>
        <dbReference type="ARBA" id="ARBA00022692"/>
    </source>
</evidence>